<gene>
    <name evidence="2" type="ORF">QWT69_13350</name>
</gene>
<keyword evidence="1" id="KW-0812">Transmembrane</keyword>
<protein>
    <submittedName>
        <fullName evidence="2">DUF3021 family protein</fullName>
    </submittedName>
</protein>
<feature type="transmembrane region" description="Helical" evidence="1">
    <location>
        <begin position="65"/>
        <end position="86"/>
    </location>
</feature>
<keyword evidence="3" id="KW-1185">Reference proteome</keyword>
<reference evidence="2 3" key="1">
    <citation type="submission" date="2023-06" db="EMBL/GenBank/DDBJ databases">
        <title>Sporosarcina sp. nov., isolated from Korean tranditional fermented seafood 'Jeotgal'.</title>
        <authorList>
            <person name="Yang A.I."/>
            <person name="Shin N.-R."/>
        </authorList>
    </citation>
    <scope>NUCLEOTIDE SEQUENCE [LARGE SCALE GENOMIC DNA]</scope>
    <source>
        <strain evidence="2 3">T2O-4</strain>
    </source>
</reference>
<dbReference type="RefSeq" id="WP_317966377.1">
    <property type="nucleotide sequence ID" value="NZ_CP129118.1"/>
</dbReference>
<organism evidence="2 3">
    <name type="scientific">Sporosarcina oncorhynchi</name>
    <dbReference type="NCBI Taxonomy" id="3056444"/>
    <lineage>
        <taxon>Bacteria</taxon>
        <taxon>Bacillati</taxon>
        <taxon>Bacillota</taxon>
        <taxon>Bacilli</taxon>
        <taxon>Bacillales</taxon>
        <taxon>Caryophanaceae</taxon>
        <taxon>Sporosarcina</taxon>
    </lineage>
</organism>
<keyword evidence="1" id="KW-0472">Membrane</keyword>
<dbReference type="Proteomes" id="UP001303902">
    <property type="component" value="Chromosome"/>
</dbReference>
<feature type="transmembrane region" description="Helical" evidence="1">
    <location>
        <begin position="37"/>
        <end position="53"/>
    </location>
</feature>
<feature type="transmembrane region" description="Helical" evidence="1">
    <location>
        <begin position="92"/>
        <end position="116"/>
    </location>
</feature>
<sequence length="134" mass="15062">MKNAFIYISAACFAFTASTIFYSLFRLLSFFPPLDEKMSMSLLLIAICITFLISLSHRLPIEQPFILHGVGALCVILVLLGAGVLFDLFPLVPFYVAMTVVTGLLSYAFVIVLSYMNNKADEQKINRTIKERRL</sequence>
<dbReference type="EMBL" id="CP129118">
    <property type="protein sequence ID" value="WOV86848.1"/>
    <property type="molecule type" value="Genomic_DNA"/>
</dbReference>
<accession>A0ABZ0L4J8</accession>
<evidence type="ECO:0000256" key="1">
    <source>
        <dbReference type="SAM" id="Phobius"/>
    </source>
</evidence>
<evidence type="ECO:0000313" key="2">
    <source>
        <dbReference type="EMBL" id="WOV86848.1"/>
    </source>
</evidence>
<feature type="transmembrane region" description="Helical" evidence="1">
    <location>
        <begin position="5"/>
        <end position="25"/>
    </location>
</feature>
<proteinExistence type="predicted"/>
<evidence type="ECO:0000313" key="3">
    <source>
        <dbReference type="Proteomes" id="UP001303902"/>
    </source>
</evidence>
<keyword evidence="1" id="KW-1133">Transmembrane helix</keyword>
<name>A0ABZ0L4J8_9BACL</name>